<name>A0A0M4MCB8_9ACTN</name>
<feature type="transmembrane region" description="Helical" evidence="9">
    <location>
        <begin position="116"/>
        <end position="144"/>
    </location>
</feature>
<evidence type="ECO:0000256" key="6">
    <source>
        <dbReference type="ARBA" id="ARBA00023002"/>
    </source>
</evidence>
<dbReference type="SUPFAM" id="SSF52343">
    <property type="entry name" value="Ferredoxin reductase-like, C-terminal NADP-linked domain"/>
    <property type="match status" value="1"/>
</dbReference>
<keyword evidence="8" id="KW-0411">Iron-sulfur</keyword>
<evidence type="ECO:0000256" key="5">
    <source>
        <dbReference type="ARBA" id="ARBA00022827"/>
    </source>
</evidence>
<evidence type="ECO:0000313" key="11">
    <source>
        <dbReference type="EMBL" id="ALE19049.1"/>
    </source>
</evidence>
<evidence type="ECO:0000259" key="10">
    <source>
        <dbReference type="PROSITE" id="PS51384"/>
    </source>
</evidence>
<keyword evidence="9" id="KW-1133">Transmembrane helix</keyword>
<dbReference type="InterPro" id="IPR017927">
    <property type="entry name" value="FAD-bd_FR_type"/>
</dbReference>
<dbReference type="InterPro" id="IPR039261">
    <property type="entry name" value="FNR_nucleotide-bd"/>
</dbReference>
<dbReference type="GO" id="GO:0051537">
    <property type="term" value="F:2 iron, 2 sulfur cluster binding"/>
    <property type="evidence" value="ECO:0007669"/>
    <property type="project" value="UniProtKB-KW"/>
</dbReference>
<feature type="transmembrane region" description="Helical" evidence="9">
    <location>
        <begin position="191"/>
        <end position="211"/>
    </location>
</feature>
<feature type="transmembrane region" description="Helical" evidence="9">
    <location>
        <begin position="17"/>
        <end position="35"/>
    </location>
</feature>
<dbReference type="AlphaFoldDB" id="A0A0M4MCB8"/>
<evidence type="ECO:0000256" key="1">
    <source>
        <dbReference type="ARBA" id="ARBA00001974"/>
    </source>
</evidence>
<dbReference type="PROSITE" id="PS51384">
    <property type="entry name" value="FAD_FR"/>
    <property type="match status" value="1"/>
</dbReference>
<reference evidence="12 14" key="3">
    <citation type="submission" date="2019-04" db="EMBL/GenBank/DDBJ databases">
        <authorList>
            <person name="Seth-Smith MB H."/>
            <person name="Seth-Smith H."/>
        </authorList>
    </citation>
    <scope>NUCLEOTIDE SEQUENCE [LARGE SCALE GENOMIC DNA]</scope>
    <source>
        <strain evidence="12">USB-603019</strain>
    </source>
</reference>
<feature type="transmembrane region" description="Helical" evidence="9">
    <location>
        <begin position="164"/>
        <end position="184"/>
    </location>
</feature>
<evidence type="ECO:0000256" key="8">
    <source>
        <dbReference type="ARBA" id="ARBA00023014"/>
    </source>
</evidence>
<keyword evidence="2" id="KW-0285">Flavoprotein</keyword>
<evidence type="ECO:0000256" key="3">
    <source>
        <dbReference type="ARBA" id="ARBA00022714"/>
    </source>
</evidence>
<evidence type="ECO:0000313" key="13">
    <source>
        <dbReference type="Proteomes" id="UP000068137"/>
    </source>
</evidence>
<keyword evidence="4" id="KW-0479">Metal-binding</keyword>
<protein>
    <submittedName>
        <fullName evidence="12">Flavohemoprotein</fullName>
    </submittedName>
</protein>
<dbReference type="GO" id="GO:0016491">
    <property type="term" value="F:oxidoreductase activity"/>
    <property type="evidence" value="ECO:0007669"/>
    <property type="project" value="UniProtKB-KW"/>
</dbReference>
<evidence type="ECO:0000256" key="2">
    <source>
        <dbReference type="ARBA" id="ARBA00022630"/>
    </source>
</evidence>
<dbReference type="InterPro" id="IPR017938">
    <property type="entry name" value="Riboflavin_synthase-like_b-brl"/>
</dbReference>
<dbReference type="Gene3D" id="3.40.50.80">
    <property type="entry name" value="Nucleotide-binding domain of ferredoxin-NADP reductase (FNR) module"/>
    <property type="match status" value="1"/>
</dbReference>
<dbReference type="GO" id="GO:0050660">
    <property type="term" value="F:flavin adenine dinucleotide binding"/>
    <property type="evidence" value="ECO:0007669"/>
    <property type="project" value="TreeGrafter"/>
</dbReference>
<reference evidence="11 13" key="1">
    <citation type="journal article" date="2015" name="Genome Announc.">
        <title>Complete Genome Sequences for Two Strains of a Novel Fastidious, Partially Acid-Fast, Gram-Positive Corynebacterineae Bacterium, Derived from Human Clinical Samples.</title>
        <authorList>
            <person name="Nicholson A.C."/>
            <person name="Bell M."/>
            <person name="Humrighouse B.W."/>
            <person name="McQuiston J.R."/>
        </authorList>
    </citation>
    <scope>NUCLEOTIDE SEQUENCE [LARGE SCALE GENOMIC DNA]</scope>
    <source>
        <strain evidence="11 13">X1698</strain>
    </source>
</reference>
<feature type="transmembrane region" description="Helical" evidence="9">
    <location>
        <begin position="47"/>
        <end position="65"/>
    </location>
</feature>
<proteinExistence type="predicted"/>
<keyword evidence="14" id="KW-1185">Reference proteome</keyword>
<organism evidence="11 13">
    <name type="scientific">Lawsonella clevelandensis</name>
    <dbReference type="NCBI Taxonomy" id="1528099"/>
    <lineage>
        <taxon>Bacteria</taxon>
        <taxon>Bacillati</taxon>
        <taxon>Actinomycetota</taxon>
        <taxon>Actinomycetes</taxon>
        <taxon>Mycobacteriales</taxon>
        <taxon>Lawsonellaceae</taxon>
        <taxon>Lawsonella</taxon>
    </lineage>
</organism>
<dbReference type="SUPFAM" id="SSF63380">
    <property type="entry name" value="Riboflavin synthase domain-like"/>
    <property type="match status" value="1"/>
</dbReference>
<keyword evidence="6" id="KW-0560">Oxidoreductase</keyword>
<dbReference type="PRINTS" id="PR00410">
    <property type="entry name" value="PHEHYDRXLASE"/>
</dbReference>
<evidence type="ECO:0000313" key="12">
    <source>
        <dbReference type="EMBL" id="VHO00696.1"/>
    </source>
</evidence>
<dbReference type="PANTHER" id="PTHR47354">
    <property type="entry name" value="NADH OXIDOREDUCTASE HCR"/>
    <property type="match status" value="1"/>
</dbReference>
<evidence type="ECO:0000313" key="14">
    <source>
        <dbReference type="Proteomes" id="UP000324288"/>
    </source>
</evidence>
<keyword evidence="9" id="KW-0472">Membrane</keyword>
<evidence type="ECO:0000256" key="7">
    <source>
        <dbReference type="ARBA" id="ARBA00023004"/>
    </source>
</evidence>
<feature type="transmembrane region" description="Helical" evidence="9">
    <location>
        <begin position="326"/>
        <end position="344"/>
    </location>
</feature>
<gene>
    <name evidence="12" type="primary">hmp</name>
    <name evidence="11" type="ORF">AL705_04810</name>
    <name evidence="12" type="ORF">LC603019_00944</name>
</gene>
<feature type="domain" description="FAD-binding FR-type" evidence="10">
    <location>
        <begin position="219"/>
        <end position="319"/>
    </location>
</feature>
<dbReference type="GO" id="GO:0046872">
    <property type="term" value="F:metal ion binding"/>
    <property type="evidence" value="ECO:0007669"/>
    <property type="project" value="UniProtKB-KW"/>
</dbReference>
<dbReference type="Gene3D" id="2.40.30.10">
    <property type="entry name" value="Translation factors"/>
    <property type="match status" value="1"/>
</dbReference>
<dbReference type="Pfam" id="PF08022">
    <property type="entry name" value="FAD_binding_8"/>
    <property type="match status" value="1"/>
</dbReference>
<dbReference type="OrthoDB" id="502624at2"/>
<feature type="transmembrane region" description="Helical" evidence="9">
    <location>
        <begin position="85"/>
        <end position="104"/>
    </location>
</feature>
<reference evidence="11" key="2">
    <citation type="journal article" date="2016" name="Int. J. Syst. Evol. Microbiol.">
        <title>Lawsonella clevelandensis gen. nov., sp. nov., a new member of the suborder Corynebacterineae isolated from human abscesses.</title>
        <authorList>
            <person name="Bell M.E."/>
            <person name="Bernard K.A."/>
            <person name="Harrington S.M."/>
            <person name="Patel N.B."/>
            <person name="Tucker T.A."/>
            <person name="Metcalfe M.G."/>
            <person name="McQuiston J.R."/>
        </authorList>
    </citation>
    <scope>NUCLEOTIDE SEQUENCE</scope>
    <source>
        <strain evidence="11">X1698</strain>
    </source>
</reference>
<dbReference type="EMBL" id="CP012390">
    <property type="protein sequence ID" value="ALE19049.1"/>
    <property type="molecule type" value="Genomic_DNA"/>
</dbReference>
<evidence type="ECO:0000256" key="9">
    <source>
        <dbReference type="SAM" id="Phobius"/>
    </source>
</evidence>
<keyword evidence="7" id="KW-0408">Iron</keyword>
<evidence type="ECO:0000256" key="4">
    <source>
        <dbReference type="ARBA" id="ARBA00022723"/>
    </source>
</evidence>
<dbReference type="KEGG" id="cbq:AL705_04810"/>
<dbReference type="InterPro" id="IPR050415">
    <property type="entry name" value="MRET"/>
</dbReference>
<dbReference type="EMBL" id="LR584267">
    <property type="protein sequence ID" value="VHO00696.1"/>
    <property type="molecule type" value="Genomic_DNA"/>
</dbReference>
<dbReference type="RefSeq" id="WP_053962045.1">
    <property type="nucleotide sequence ID" value="NZ_CAJPTR010000040.1"/>
</dbReference>
<dbReference type="Proteomes" id="UP000324288">
    <property type="component" value="Chromosome"/>
</dbReference>
<dbReference type="InterPro" id="IPR013112">
    <property type="entry name" value="FAD-bd_8"/>
</dbReference>
<keyword evidence="3" id="KW-0001">2Fe-2S</keyword>
<dbReference type="Proteomes" id="UP000068137">
    <property type="component" value="Chromosome"/>
</dbReference>
<accession>A0A0M4MCB8</accession>
<keyword evidence="5" id="KW-0274">FAD</keyword>
<keyword evidence="9" id="KW-0812">Transmembrane</keyword>
<dbReference type="PANTHER" id="PTHR47354:SF8">
    <property type="entry name" value="1,2-PHENYLACETYL-COA EPOXIDASE, SUBUNIT E"/>
    <property type="match status" value="1"/>
</dbReference>
<sequence length="472" mass="52586">MTSPESRVLSAPIRSTLIGPIVAGAVWILLAVFWFSRTSWETASTSFGGFLGLTALYLFSLGFYLNIDSAGIDARWGGMHHRHNIHKWLGLVGFIFALLSPSLSGSTLAGPRAMNVVAIVALVLIGLTVLITLFTQLVPIWPVLRTVPFPLSWFVNPPYDVWRVFQDLLGVWVTLLFAHAYLACPPLRQDPLLATVFSLLVVFGVCCWIYASFLQRFVFKGQRMVVTGVRSLASKTVEITMEPSDDKPLHKGRPGQYVALSAPGVVNGPHPFTEVSAPGRDVMQVAIKVSGIDTRVLREKVGVGMEVKVRGPYGDLDLRRATPRQVWIAAGIGITPFVAWLRAIDELINEKIRRSGVSSSKIRKVASQEVIDQLGLDTVDMWFFHHGEPAYAEELYYWEDRFSWLEVHIRDTTESERQSAAEIIAETPGLDIDHLDGVSAVICGPKTMMRRYSRDLRSLGVHPIIREDFSFR</sequence>
<comment type="cofactor">
    <cofactor evidence="1">
        <name>FAD</name>
        <dbReference type="ChEBI" id="CHEBI:57692"/>
    </cofactor>
</comment>